<dbReference type="SUPFAM" id="SSF52540">
    <property type="entry name" value="P-loop containing nucleoside triphosphate hydrolases"/>
    <property type="match status" value="1"/>
</dbReference>
<dbReference type="AlphaFoldDB" id="A0A0F9G9P2"/>
<name>A0A0F9G9P2_9ZZZZ</name>
<evidence type="ECO:0000313" key="1">
    <source>
        <dbReference type="EMBL" id="KKL87136.1"/>
    </source>
</evidence>
<gene>
    <name evidence="1" type="ORF">LCGC14_1937750</name>
</gene>
<sequence length="339" mass="38018">MFKDLKLEKLKWLWPNRFPLGKISLIVGDPDRGKSILSLYIAAQVSTGRPWIDSTTSREPGDVLILTTEDDLADTVGPRLKAAAADLSRIHYINAVVEKDKKYNLSNLTRDFDILVKTAQKLHPHLRLIIIDPISGYMEGKNENKNAEVREYLNPLAELARMADLSIIGISHMNKNQLTQSATYRVLGSIAFTAAVRAVWLVHQDPEDEVRRLFVPLKGNLSRDKSGLSYTLMSQQVQTEQGLADSVFCSFSPEPIHIRAEELLAPRDKKSPKRDSAADWLKGYLKDGPKPAKELFNVGSQMGYSEKTLKRVKSKLGIQSTQTFAPDGGFGKWEWSLLT</sequence>
<accession>A0A0F9G9P2</accession>
<dbReference type="EMBL" id="LAZR01020920">
    <property type="protein sequence ID" value="KKL87136.1"/>
    <property type="molecule type" value="Genomic_DNA"/>
</dbReference>
<dbReference type="InterPro" id="IPR027417">
    <property type="entry name" value="P-loop_NTPase"/>
</dbReference>
<proteinExistence type="predicted"/>
<dbReference type="Gene3D" id="3.40.50.300">
    <property type="entry name" value="P-loop containing nucleotide triphosphate hydrolases"/>
    <property type="match status" value="1"/>
</dbReference>
<comment type="caution">
    <text evidence="1">The sequence shown here is derived from an EMBL/GenBank/DDBJ whole genome shotgun (WGS) entry which is preliminary data.</text>
</comment>
<organism evidence="1">
    <name type="scientific">marine sediment metagenome</name>
    <dbReference type="NCBI Taxonomy" id="412755"/>
    <lineage>
        <taxon>unclassified sequences</taxon>
        <taxon>metagenomes</taxon>
        <taxon>ecological metagenomes</taxon>
    </lineage>
</organism>
<dbReference type="Pfam" id="PF13481">
    <property type="entry name" value="AAA_25"/>
    <property type="match status" value="1"/>
</dbReference>
<reference evidence="1" key="1">
    <citation type="journal article" date="2015" name="Nature">
        <title>Complex archaea that bridge the gap between prokaryotes and eukaryotes.</title>
        <authorList>
            <person name="Spang A."/>
            <person name="Saw J.H."/>
            <person name="Jorgensen S.L."/>
            <person name="Zaremba-Niedzwiedzka K."/>
            <person name="Martijn J."/>
            <person name="Lind A.E."/>
            <person name="van Eijk R."/>
            <person name="Schleper C."/>
            <person name="Guy L."/>
            <person name="Ettema T.J."/>
        </authorList>
    </citation>
    <scope>NUCLEOTIDE SEQUENCE</scope>
</reference>
<protein>
    <recommendedName>
        <fullName evidence="2">AAA+ ATPase domain-containing protein</fullName>
    </recommendedName>
</protein>
<evidence type="ECO:0008006" key="2">
    <source>
        <dbReference type="Google" id="ProtNLM"/>
    </source>
</evidence>